<dbReference type="eggNOG" id="KOG3780">
    <property type="taxonomic scope" value="Eukaryota"/>
</dbReference>
<feature type="domain" description="Arrestin C-terminal-like" evidence="2">
    <location>
        <begin position="173"/>
        <end position="322"/>
    </location>
</feature>
<organism evidence="3 4">
    <name type="scientific">Caenorhabditis tropicalis</name>
    <dbReference type="NCBI Taxonomy" id="1561998"/>
    <lineage>
        <taxon>Eukaryota</taxon>
        <taxon>Metazoa</taxon>
        <taxon>Ecdysozoa</taxon>
        <taxon>Nematoda</taxon>
        <taxon>Chromadorea</taxon>
        <taxon>Rhabditida</taxon>
        <taxon>Rhabditina</taxon>
        <taxon>Rhabditomorpha</taxon>
        <taxon>Rhabditoidea</taxon>
        <taxon>Rhabditidae</taxon>
        <taxon>Peloderinae</taxon>
        <taxon>Caenorhabditis</taxon>
    </lineage>
</organism>
<dbReference type="Gene3D" id="2.60.40.640">
    <property type="match status" value="2"/>
</dbReference>
<dbReference type="SMART" id="SM01017">
    <property type="entry name" value="Arrestin_C"/>
    <property type="match status" value="1"/>
</dbReference>
<accession>A0A1I7T7V8</accession>
<dbReference type="PANTHER" id="PTHR11188">
    <property type="entry name" value="ARRESTIN DOMAIN CONTAINING PROTEIN"/>
    <property type="match status" value="1"/>
</dbReference>
<protein>
    <submittedName>
        <fullName evidence="4">Arrestin_C domain-containing protein</fullName>
    </submittedName>
</protein>
<sequence>MFANLVPVQSIAQPLMADIVFNNPNKQYFAGELVSGRVSFTITEPISARFIKISWDGVAKCDWNGIECDSEKEYLSSYIMAWISPDGKNELPAGIHKYRFSFRLPADAPPSFTGMYGNIDYKITVEVDRPWQWNVETVKHFNVVQKTCLAVSAPDFLLPAKFFNYKNSGLIFRDGVFSIKINFLKRAFLPGEVIKALVSMENNSSKPINQLEFQLIQQSHYHSRPQKTCCSLKDCLRECPISYKFRRDGEFVIKEGIHHCHVAPHQTKNVVLEIQVPQKMPATFESSMISMGYMLGFSLRNNSLTNNKLSCNARIVIGNEARIDEDGSVRGFKSLDSLPPPPPPPYCP</sequence>
<dbReference type="Proteomes" id="UP000095282">
    <property type="component" value="Unplaced"/>
</dbReference>
<evidence type="ECO:0000313" key="4">
    <source>
        <dbReference type="WBParaSite" id="Csp11.Scaffold535.g3270.t1"/>
    </source>
</evidence>
<keyword evidence="3" id="KW-1185">Reference proteome</keyword>
<reference evidence="4" key="1">
    <citation type="submission" date="2016-11" db="UniProtKB">
        <authorList>
            <consortium name="WormBaseParasite"/>
        </authorList>
    </citation>
    <scope>IDENTIFICATION</scope>
</reference>
<dbReference type="AlphaFoldDB" id="A0A1I7T7V8"/>
<dbReference type="Pfam" id="PF00339">
    <property type="entry name" value="Arrestin_N"/>
    <property type="match status" value="1"/>
</dbReference>
<dbReference type="WBParaSite" id="Csp11.Scaffold535.g3270.t1">
    <property type="protein sequence ID" value="Csp11.Scaffold535.g3270.t1"/>
    <property type="gene ID" value="Csp11.Scaffold535.g3270"/>
</dbReference>
<dbReference type="STRING" id="1561998.A0A1I7T7V8"/>
<evidence type="ECO:0000256" key="1">
    <source>
        <dbReference type="ARBA" id="ARBA00005298"/>
    </source>
</evidence>
<dbReference type="InterPro" id="IPR050357">
    <property type="entry name" value="Arrestin_domain-protein"/>
</dbReference>
<dbReference type="Pfam" id="PF02752">
    <property type="entry name" value="Arrestin_C"/>
    <property type="match status" value="1"/>
</dbReference>
<evidence type="ECO:0000313" key="3">
    <source>
        <dbReference type="Proteomes" id="UP000095282"/>
    </source>
</evidence>
<dbReference type="GO" id="GO:0005737">
    <property type="term" value="C:cytoplasm"/>
    <property type="evidence" value="ECO:0007669"/>
    <property type="project" value="TreeGrafter"/>
</dbReference>
<dbReference type="GO" id="GO:0015031">
    <property type="term" value="P:protein transport"/>
    <property type="evidence" value="ECO:0007669"/>
    <property type="project" value="TreeGrafter"/>
</dbReference>
<evidence type="ECO:0000259" key="2">
    <source>
        <dbReference type="SMART" id="SM01017"/>
    </source>
</evidence>
<dbReference type="InterPro" id="IPR011022">
    <property type="entry name" value="Arrestin_C-like"/>
</dbReference>
<name>A0A1I7T7V8_9PELO</name>
<dbReference type="InterPro" id="IPR014756">
    <property type="entry name" value="Ig_E-set"/>
</dbReference>
<dbReference type="SUPFAM" id="SSF81296">
    <property type="entry name" value="E set domains"/>
    <property type="match status" value="2"/>
</dbReference>
<dbReference type="PANTHER" id="PTHR11188:SF66">
    <property type="entry name" value="ARRESTIN C-TERMINAL-LIKE DOMAIN-CONTAINING PROTEIN"/>
    <property type="match status" value="1"/>
</dbReference>
<dbReference type="InterPro" id="IPR014752">
    <property type="entry name" value="Arrestin-like_C"/>
</dbReference>
<proteinExistence type="inferred from homology"/>
<dbReference type="InterPro" id="IPR011021">
    <property type="entry name" value="Arrestin-like_N"/>
</dbReference>
<comment type="similarity">
    <text evidence="1">Belongs to the arrestin family.</text>
</comment>